<protein>
    <submittedName>
        <fullName evidence="1">Uncharacterized protein</fullName>
    </submittedName>
</protein>
<sequence length="101" mass="10859">MQYQNDLSLRLGAIWNQENRQIVAATVDLIGYDSQLRSPNPQTIARGSRFQSKSGNLGFQLQSAVIALRTRSAEGTGAAFLSQRGRQKGATYIFIAGGAGA</sequence>
<dbReference type="AlphaFoldDB" id="A0A7C3ZXX0"/>
<dbReference type="EMBL" id="DSPX01000167">
    <property type="protein sequence ID" value="HGG02148.1"/>
    <property type="molecule type" value="Genomic_DNA"/>
</dbReference>
<reference evidence="1" key="1">
    <citation type="journal article" date="2020" name="mSystems">
        <title>Genome- and Community-Level Interaction Insights into Carbon Utilization and Element Cycling Functions of Hydrothermarchaeota in Hydrothermal Sediment.</title>
        <authorList>
            <person name="Zhou Z."/>
            <person name="Liu Y."/>
            <person name="Xu W."/>
            <person name="Pan J."/>
            <person name="Luo Z.H."/>
            <person name="Li M."/>
        </authorList>
    </citation>
    <scope>NUCLEOTIDE SEQUENCE [LARGE SCALE GENOMIC DNA]</scope>
    <source>
        <strain evidence="1">SpSt-374</strain>
    </source>
</reference>
<evidence type="ECO:0000313" key="1">
    <source>
        <dbReference type="EMBL" id="HGG02148.1"/>
    </source>
</evidence>
<comment type="caution">
    <text evidence="1">The sequence shown here is derived from an EMBL/GenBank/DDBJ whole genome shotgun (WGS) entry which is preliminary data.</text>
</comment>
<proteinExistence type="predicted"/>
<accession>A0A7C3ZXX0</accession>
<gene>
    <name evidence="1" type="ORF">ENR15_16255</name>
</gene>
<name>A0A7C3ZXX0_9CYAN</name>
<organism evidence="1">
    <name type="scientific">Planktothricoides sp. SpSt-374</name>
    <dbReference type="NCBI Taxonomy" id="2282167"/>
    <lineage>
        <taxon>Bacteria</taxon>
        <taxon>Bacillati</taxon>
        <taxon>Cyanobacteriota</taxon>
        <taxon>Cyanophyceae</taxon>
        <taxon>Oscillatoriophycideae</taxon>
        <taxon>Oscillatoriales</taxon>
        <taxon>Oscillatoriaceae</taxon>
        <taxon>Planktothricoides</taxon>
    </lineage>
</organism>